<keyword evidence="6 9" id="KW-1133">Transmembrane helix</keyword>
<keyword evidence="10" id="KW-0732">Signal</keyword>
<comment type="similarity">
    <text evidence="2">Belongs to the sideroflexin family.</text>
</comment>
<feature type="signal peptide" evidence="10">
    <location>
        <begin position="1"/>
        <end position="15"/>
    </location>
</feature>
<evidence type="ECO:0000313" key="11">
    <source>
        <dbReference type="Proteomes" id="UP000245341"/>
    </source>
</evidence>
<evidence type="ECO:0000256" key="2">
    <source>
        <dbReference type="ARBA" id="ARBA00005974"/>
    </source>
</evidence>
<keyword evidence="5" id="KW-0029">Amino-acid transport</keyword>
<comment type="subcellular location">
    <subcellularLocation>
        <location evidence="1">Mitochondrion membrane</location>
        <topology evidence="1">Multi-pass membrane protein</topology>
    </subcellularLocation>
</comment>
<keyword evidence="11" id="KW-1185">Reference proteome</keyword>
<dbReference type="GO" id="GO:0006865">
    <property type="term" value="P:amino acid transport"/>
    <property type="evidence" value="ECO:0007669"/>
    <property type="project" value="UniProtKB-KW"/>
</dbReference>
<name>A0A7F8R1L8_LEPWE</name>
<dbReference type="GO" id="GO:1990542">
    <property type="term" value="P:mitochondrial transmembrane transport"/>
    <property type="evidence" value="ECO:0007669"/>
    <property type="project" value="TreeGrafter"/>
</dbReference>
<dbReference type="GeneID" id="115941956"/>
<organism evidence="11 12">
    <name type="scientific">Leptonychotes weddellii</name>
    <name type="common">Weddell seal</name>
    <name type="synonym">Otaria weddellii</name>
    <dbReference type="NCBI Taxonomy" id="9713"/>
    <lineage>
        <taxon>Eukaryota</taxon>
        <taxon>Metazoa</taxon>
        <taxon>Chordata</taxon>
        <taxon>Craniata</taxon>
        <taxon>Vertebrata</taxon>
        <taxon>Euteleostomi</taxon>
        <taxon>Mammalia</taxon>
        <taxon>Eutheria</taxon>
        <taxon>Laurasiatheria</taxon>
        <taxon>Carnivora</taxon>
        <taxon>Caniformia</taxon>
        <taxon>Pinnipedia</taxon>
        <taxon>Phocidae</taxon>
        <taxon>Monachinae</taxon>
        <taxon>Lobodontini</taxon>
        <taxon>Leptonychotes</taxon>
    </lineage>
</organism>
<evidence type="ECO:0000313" key="12">
    <source>
        <dbReference type="RefSeq" id="XP_030887046.1"/>
    </source>
</evidence>
<dbReference type="CTD" id="119559"/>
<keyword evidence="4 9" id="KW-0812">Transmembrane</keyword>
<dbReference type="GO" id="GO:0005743">
    <property type="term" value="C:mitochondrial inner membrane"/>
    <property type="evidence" value="ECO:0007669"/>
    <property type="project" value="TreeGrafter"/>
</dbReference>
<sequence length="100" mass="11566">MLCFFFFSVLSLSSSEEQSLQLCAVKDTATSRVVLFGTSAFIPEVFSHFFVRTQFFRQYPWSLWTFKLSCTVLVMGLMVPVSFSIFPQIERMMSQGHGRR</sequence>
<evidence type="ECO:0000256" key="9">
    <source>
        <dbReference type="SAM" id="Phobius"/>
    </source>
</evidence>
<evidence type="ECO:0000256" key="1">
    <source>
        <dbReference type="ARBA" id="ARBA00004225"/>
    </source>
</evidence>
<feature type="transmembrane region" description="Helical" evidence="9">
    <location>
        <begin position="63"/>
        <end position="86"/>
    </location>
</feature>
<evidence type="ECO:0000256" key="6">
    <source>
        <dbReference type="ARBA" id="ARBA00022989"/>
    </source>
</evidence>
<evidence type="ECO:0000256" key="4">
    <source>
        <dbReference type="ARBA" id="ARBA00022692"/>
    </source>
</evidence>
<accession>A0A7F8R1L8</accession>
<dbReference type="PANTHER" id="PTHR11153">
    <property type="entry name" value="SIDEROFLEXIN"/>
    <property type="match status" value="1"/>
</dbReference>
<evidence type="ECO:0000256" key="5">
    <source>
        <dbReference type="ARBA" id="ARBA00022970"/>
    </source>
</evidence>
<reference evidence="12" key="1">
    <citation type="submission" date="2025-08" db="UniProtKB">
        <authorList>
            <consortium name="RefSeq"/>
        </authorList>
    </citation>
    <scope>IDENTIFICATION</scope>
    <source>
        <tissue evidence="12">Liver</tissue>
    </source>
</reference>
<dbReference type="InterPro" id="IPR004686">
    <property type="entry name" value="Mtc"/>
</dbReference>
<feature type="chain" id="PRO_5028846625" evidence="10">
    <location>
        <begin position="16"/>
        <end position="100"/>
    </location>
</feature>
<evidence type="ECO:0000256" key="8">
    <source>
        <dbReference type="ARBA" id="ARBA00023136"/>
    </source>
</evidence>
<proteinExistence type="inferred from homology"/>
<gene>
    <name evidence="12" type="primary">SFXN4</name>
</gene>
<protein>
    <submittedName>
        <fullName evidence="12">Sideroflexin-4 isoform X2</fullName>
    </submittedName>
</protein>
<dbReference type="PANTHER" id="PTHR11153:SF3">
    <property type="entry name" value="SIDEROFLEXIN-4"/>
    <property type="match status" value="1"/>
</dbReference>
<keyword evidence="3" id="KW-0813">Transport</keyword>
<dbReference type="GO" id="GO:0015075">
    <property type="term" value="F:monoatomic ion transmembrane transporter activity"/>
    <property type="evidence" value="ECO:0007669"/>
    <property type="project" value="InterPro"/>
</dbReference>
<keyword evidence="7" id="KW-0496">Mitochondrion</keyword>
<dbReference type="AlphaFoldDB" id="A0A7F8R1L8"/>
<evidence type="ECO:0000256" key="10">
    <source>
        <dbReference type="SAM" id="SignalP"/>
    </source>
</evidence>
<keyword evidence="8 9" id="KW-0472">Membrane</keyword>
<dbReference type="RefSeq" id="XP_030887046.1">
    <property type="nucleotide sequence ID" value="XM_031031186.1"/>
</dbReference>
<evidence type="ECO:0000256" key="7">
    <source>
        <dbReference type="ARBA" id="ARBA00023128"/>
    </source>
</evidence>
<dbReference type="Pfam" id="PF03820">
    <property type="entry name" value="SFXNs"/>
    <property type="match status" value="1"/>
</dbReference>
<evidence type="ECO:0000256" key="3">
    <source>
        <dbReference type="ARBA" id="ARBA00022448"/>
    </source>
</evidence>
<dbReference type="Proteomes" id="UP000245341">
    <property type="component" value="Unplaced"/>
</dbReference>